<dbReference type="EMBL" id="GG662720">
    <property type="protein sequence ID" value="EWS74854.1"/>
    <property type="molecule type" value="Genomic_DNA"/>
</dbReference>
<evidence type="ECO:0000313" key="2">
    <source>
        <dbReference type="Proteomes" id="UP000009168"/>
    </source>
</evidence>
<keyword evidence="2" id="KW-1185">Reference proteome</keyword>
<accession>W7XKF5</accession>
<dbReference type="GeneID" id="24436894"/>
<dbReference type="InParanoid" id="W7XKF5"/>
<dbReference type="KEGG" id="tet:TTHERM_000031619"/>
<dbReference type="RefSeq" id="XP_012652567.1">
    <property type="nucleotide sequence ID" value="XM_012797113.1"/>
</dbReference>
<dbReference type="AlphaFoldDB" id="W7XKF5"/>
<sequence length="124" mass="15058">MNQNKHNKRQKKLQKQKSIKMITKICQMIFIKTYKTPPTNKCLNRFCINKWEQIIMNKNLEFMILILQKNFQDISLIITYQQFVSDLNRIQFKKICLRGIFKTTLKKSFKNQNSKVQVGYTLYW</sequence>
<dbReference type="Proteomes" id="UP000009168">
    <property type="component" value="Unassembled WGS sequence"/>
</dbReference>
<organism evidence="1 2">
    <name type="scientific">Tetrahymena thermophila (strain SB210)</name>
    <dbReference type="NCBI Taxonomy" id="312017"/>
    <lineage>
        <taxon>Eukaryota</taxon>
        <taxon>Sar</taxon>
        <taxon>Alveolata</taxon>
        <taxon>Ciliophora</taxon>
        <taxon>Intramacronucleata</taxon>
        <taxon>Oligohymenophorea</taxon>
        <taxon>Hymenostomatida</taxon>
        <taxon>Tetrahymenina</taxon>
        <taxon>Tetrahymenidae</taxon>
        <taxon>Tetrahymena</taxon>
    </lineage>
</organism>
<reference evidence="2" key="1">
    <citation type="journal article" date="2006" name="PLoS Biol.">
        <title>Macronuclear genome sequence of the ciliate Tetrahymena thermophila, a model eukaryote.</title>
        <authorList>
            <person name="Eisen J.A."/>
            <person name="Coyne R.S."/>
            <person name="Wu M."/>
            <person name="Wu D."/>
            <person name="Thiagarajan M."/>
            <person name="Wortman J.R."/>
            <person name="Badger J.H."/>
            <person name="Ren Q."/>
            <person name="Amedeo P."/>
            <person name="Jones K.M."/>
            <person name="Tallon L.J."/>
            <person name="Delcher A.L."/>
            <person name="Salzberg S.L."/>
            <person name="Silva J.C."/>
            <person name="Haas B.J."/>
            <person name="Majoros W.H."/>
            <person name="Farzad M."/>
            <person name="Carlton J.M."/>
            <person name="Smith R.K. Jr."/>
            <person name="Garg J."/>
            <person name="Pearlman R.E."/>
            <person name="Karrer K.M."/>
            <person name="Sun L."/>
            <person name="Manning G."/>
            <person name="Elde N.C."/>
            <person name="Turkewitz A.P."/>
            <person name="Asai D.J."/>
            <person name="Wilkes D.E."/>
            <person name="Wang Y."/>
            <person name="Cai H."/>
            <person name="Collins K."/>
            <person name="Stewart B.A."/>
            <person name="Lee S.R."/>
            <person name="Wilamowska K."/>
            <person name="Weinberg Z."/>
            <person name="Ruzzo W.L."/>
            <person name="Wloga D."/>
            <person name="Gaertig J."/>
            <person name="Frankel J."/>
            <person name="Tsao C.-C."/>
            <person name="Gorovsky M.A."/>
            <person name="Keeling P.J."/>
            <person name="Waller R.F."/>
            <person name="Patron N.J."/>
            <person name="Cherry J.M."/>
            <person name="Stover N.A."/>
            <person name="Krieger C.J."/>
            <person name="del Toro C."/>
            <person name="Ryder H.F."/>
            <person name="Williamson S.C."/>
            <person name="Barbeau R.A."/>
            <person name="Hamilton E.P."/>
            <person name="Orias E."/>
        </authorList>
    </citation>
    <scope>NUCLEOTIDE SEQUENCE [LARGE SCALE GENOMIC DNA]</scope>
    <source>
        <strain evidence="2">SB210</strain>
    </source>
</reference>
<name>W7XKF5_TETTS</name>
<protein>
    <submittedName>
        <fullName evidence="1">Uncharacterized protein</fullName>
    </submittedName>
</protein>
<evidence type="ECO:0000313" key="1">
    <source>
        <dbReference type="EMBL" id="EWS74854.1"/>
    </source>
</evidence>
<proteinExistence type="predicted"/>
<gene>
    <name evidence="1" type="ORF">TTHERM_000031619</name>
</gene>